<accession>A0A2I8EVQ7</accession>
<protein>
    <submittedName>
        <fullName evidence="2">Appr-1-p processing protein</fullName>
    </submittedName>
</protein>
<dbReference type="Proteomes" id="UP000243502">
    <property type="component" value="Chromosome 2"/>
</dbReference>
<dbReference type="EMBL" id="CP026112">
    <property type="protein sequence ID" value="AUT62874.1"/>
    <property type="molecule type" value="Genomic_DNA"/>
</dbReference>
<name>A0A2I8EVQ7_9BURK</name>
<dbReference type="SMART" id="SM00506">
    <property type="entry name" value="A1pp"/>
    <property type="match status" value="1"/>
</dbReference>
<dbReference type="InterPro" id="IPR002589">
    <property type="entry name" value="Macro_dom"/>
</dbReference>
<sequence length="177" mass="18697">MRIRFRDLNPRVSAAVAAAFADVPALDVQCADILAAGPADAIVSPANSLGYMDGGIDLAYSMHFGPQLQRDLQALIANLPERRLQIGEAIIVATGDEGIPALIAAPTMETPGPVPNTINAFLAFRATLRAIAYAGFGTVLCPGLATLTGRMLPDVSASQMRAAWNAFNDEQRAIVRH</sequence>
<evidence type="ECO:0000259" key="1">
    <source>
        <dbReference type="SMART" id="SM00506"/>
    </source>
</evidence>
<dbReference type="SUPFAM" id="SSF52949">
    <property type="entry name" value="Macro domain-like"/>
    <property type="match status" value="1"/>
</dbReference>
<organism evidence="2 3">
    <name type="scientific">Paraburkholderia terrae</name>
    <dbReference type="NCBI Taxonomy" id="311230"/>
    <lineage>
        <taxon>Bacteria</taxon>
        <taxon>Pseudomonadati</taxon>
        <taxon>Pseudomonadota</taxon>
        <taxon>Betaproteobacteria</taxon>
        <taxon>Burkholderiales</taxon>
        <taxon>Burkholderiaceae</taxon>
        <taxon>Paraburkholderia</taxon>
    </lineage>
</organism>
<proteinExistence type="predicted"/>
<feature type="domain" description="Macro" evidence="1">
    <location>
        <begin position="25"/>
        <end position="160"/>
    </location>
</feature>
<dbReference type="AlphaFoldDB" id="A0A2I8EVQ7"/>
<dbReference type="Gene3D" id="3.40.220.10">
    <property type="entry name" value="Leucine Aminopeptidase, subunit E, domain 1"/>
    <property type="match status" value="1"/>
</dbReference>
<dbReference type="InterPro" id="IPR043472">
    <property type="entry name" value="Macro_dom-like"/>
</dbReference>
<evidence type="ECO:0000313" key="2">
    <source>
        <dbReference type="EMBL" id="AUT62874.1"/>
    </source>
</evidence>
<dbReference type="RefSeq" id="WP_042312389.1">
    <property type="nucleotide sequence ID" value="NZ_CP026112.1"/>
</dbReference>
<evidence type="ECO:0000313" key="3">
    <source>
        <dbReference type="Proteomes" id="UP000243502"/>
    </source>
</evidence>
<gene>
    <name evidence="2" type="ORF">C2L65_25200</name>
</gene>
<dbReference type="KEGG" id="pter:C2L65_25200"/>
<dbReference type="OrthoDB" id="9780211at2"/>
<dbReference type="Pfam" id="PF01661">
    <property type="entry name" value="Macro"/>
    <property type="match status" value="1"/>
</dbReference>
<reference evidence="2 3" key="1">
    <citation type="submission" date="2018-01" db="EMBL/GenBank/DDBJ databases">
        <title>Species boundaries and ecological features among Paraburkholderia terrae DSMZ17804T, P. hospita DSMZ17164T and P. caribensis DSMZ13236T.</title>
        <authorList>
            <person name="Pratama A.A."/>
        </authorList>
    </citation>
    <scope>NUCLEOTIDE SEQUENCE [LARGE SCALE GENOMIC DNA]</scope>
    <source>
        <strain evidence="2 3">DSM 17804</strain>
    </source>
</reference>